<dbReference type="CDD" id="cd00118">
    <property type="entry name" value="LysM"/>
    <property type="match status" value="1"/>
</dbReference>
<dbReference type="AlphaFoldDB" id="A0A1I4X9E1"/>
<proteinExistence type="predicted"/>
<dbReference type="EMBL" id="FOUT01000008">
    <property type="protein sequence ID" value="SFN22527.1"/>
    <property type="molecule type" value="Genomic_DNA"/>
</dbReference>
<dbReference type="InterPro" id="IPR018392">
    <property type="entry name" value="LysM"/>
</dbReference>
<dbReference type="eggNOG" id="COG1388">
    <property type="taxonomic scope" value="Bacteria"/>
</dbReference>
<dbReference type="Gene3D" id="3.40.50.1110">
    <property type="entry name" value="SGNH hydrolase"/>
    <property type="match status" value="2"/>
</dbReference>
<reference evidence="3" key="1">
    <citation type="submission" date="2016-10" db="EMBL/GenBank/DDBJ databases">
        <authorList>
            <person name="Varghese N."/>
            <person name="Submissions S."/>
        </authorList>
    </citation>
    <scope>NUCLEOTIDE SEQUENCE [LARGE SCALE GENOMIC DNA]</scope>
    <source>
        <strain evidence="3">DSM 4002</strain>
    </source>
</reference>
<evidence type="ECO:0000313" key="2">
    <source>
        <dbReference type="EMBL" id="SFN22527.1"/>
    </source>
</evidence>
<name>A0A1I4X9E1_9FLAO</name>
<dbReference type="SUPFAM" id="SSF54106">
    <property type="entry name" value="LysM domain"/>
    <property type="match status" value="1"/>
</dbReference>
<dbReference type="STRING" id="29536.FLB_04490"/>
<keyword evidence="3" id="KW-1185">Reference proteome</keyword>
<gene>
    <name evidence="2" type="ORF">SAMN05444143_108111</name>
</gene>
<dbReference type="Gene3D" id="3.10.350.10">
    <property type="entry name" value="LysM domain"/>
    <property type="match status" value="1"/>
</dbReference>
<sequence>MKTDAISKVVLSFDKFFSNTFILVLMVFLTTNEISGQEFYPQRIQNGVELSTFFSKLKALQTDKKGKINIVHVGDSHIQGDVMTAVTRDNLQQYFGNGGRGLVFPYSLAHTNGASDVRFSSNIKWNNYKNILPLNDSPVGICGFSLTSTSKSLRLSLQVKNKEDYFTTLKIITPNNATLFEQVGDIEKKVTVKTVPKKVVHTIKKGESLSTIADKYNISVAQLKKENKLTNTKITAGKTLKIPTDQTTEKSMVRTQYHANPLEKAANYHFCTSDKAMDRFVILPNKEESLYALNGIVLENNEPGVLYHNIGVNGAKYSDYNKHPLFFEQLNALQPDLIIVSLGTNESYGKIAPLVYLKQVQEFLLKVRTQQPNVDVLIITPPPSYLAHHKLNTFVDEYAKILVNYATLGHYAVWDLFQTLGGMHDVNKMYGKGLMSPDRVHYTTNGYQLQGNMLSNMLMTTFKEFNK</sequence>
<dbReference type="InterPro" id="IPR036514">
    <property type="entry name" value="SGNH_hydro_sf"/>
</dbReference>
<dbReference type="SUPFAM" id="SSF52266">
    <property type="entry name" value="SGNH hydrolase"/>
    <property type="match status" value="1"/>
</dbReference>
<dbReference type="SMART" id="SM00257">
    <property type="entry name" value="LysM"/>
    <property type="match status" value="1"/>
</dbReference>
<evidence type="ECO:0000259" key="1">
    <source>
        <dbReference type="PROSITE" id="PS51782"/>
    </source>
</evidence>
<dbReference type="InterPro" id="IPR036779">
    <property type="entry name" value="LysM_dom_sf"/>
</dbReference>
<organism evidence="2 3">
    <name type="scientific">Flavobacterium succinicans</name>
    <dbReference type="NCBI Taxonomy" id="29536"/>
    <lineage>
        <taxon>Bacteria</taxon>
        <taxon>Pseudomonadati</taxon>
        <taxon>Bacteroidota</taxon>
        <taxon>Flavobacteriia</taxon>
        <taxon>Flavobacteriales</taxon>
        <taxon>Flavobacteriaceae</taxon>
        <taxon>Flavobacterium</taxon>
    </lineage>
</organism>
<evidence type="ECO:0000313" key="3">
    <source>
        <dbReference type="Proteomes" id="UP000182961"/>
    </source>
</evidence>
<dbReference type="Pfam" id="PF01476">
    <property type="entry name" value="LysM"/>
    <property type="match status" value="1"/>
</dbReference>
<accession>A0A1I4X9E1</accession>
<dbReference type="PROSITE" id="PS51782">
    <property type="entry name" value="LYSM"/>
    <property type="match status" value="1"/>
</dbReference>
<feature type="domain" description="LysM" evidence="1">
    <location>
        <begin position="199"/>
        <end position="242"/>
    </location>
</feature>
<dbReference type="eggNOG" id="COG2755">
    <property type="taxonomic scope" value="Bacteria"/>
</dbReference>
<dbReference type="GO" id="GO:0016788">
    <property type="term" value="F:hydrolase activity, acting on ester bonds"/>
    <property type="evidence" value="ECO:0007669"/>
    <property type="project" value="UniProtKB-ARBA"/>
</dbReference>
<protein>
    <submittedName>
        <fullName evidence="2">LysM domain-containing protein</fullName>
    </submittedName>
</protein>
<dbReference type="InterPro" id="IPR013830">
    <property type="entry name" value="SGNH_hydro"/>
</dbReference>
<dbReference type="Proteomes" id="UP000182961">
    <property type="component" value="Unassembled WGS sequence"/>
</dbReference>
<dbReference type="Pfam" id="PF13472">
    <property type="entry name" value="Lipase_GDSL_2"/>
    <property type="match status" value="1"/>
</dbReference>